<dbReference type="RefSeq" id="WP_134242985.1">
    <property type="nucleotide sequence ID" value="NZ_SNTY01000003.1"/>
</dbReference>
<dbReference type="OrthoDB" id="378654at2"/>
<evidence type="ECO:0000313" key="2">
    <source>
        <dbReference type="Proteomes" id="UP000297834"/>
    </source>
</evidence>
<proteinExistence type="predicted"/>
<organism evidence="1 2">
    <name type="scientific">Alkanindiges illinoisensis</name>
    <dbReference type="NCBI Taxonomy" id="197183"/>
    <lineage>
        <taxon>Bacteria</taxon>
        <taxon>Pseudomonadati</taxon>
        <taxon>Pseudomonadota</taxon>
        <taxon>Gammaproteobacteria</taxon>
        <taxon>Moraxellales</taxon>
        <taxon>Moraxellaceae</taxon>
        <taxon>Alkanindiges</taxon>
    </lineage>
</organism>
<keyword evidence="2" id="KW-1185">Reference proteome</keyword>
<name>A0A4Y7XFZ8_9GAMM</name>
<accession>A0A4Y7XFZ8</accession>
<protein>
    <submittedName>
        <fullName evidence="1">DUF1853 family protein</fullName>
    </submittedName>
</protein>
<reference evidence="1 2" key="1">
    <citation type="submission" date="2019-03" db="EMBL/GenBank/DDBJ databases">
        <title>Alkanindiges illinoisensis: a potential pathogenic isolated from ascites of a gastric cancer patient with abdominal metastasis.</title>
        <authorList>
            <person name="Hu X."/>
            <person name="Yang B."/>
            <person name="Yan X."/>
            <person name="Lin L."/>
            <person name="Zhao H."/>
            <person name="Zhou F."/>
            <person name="Su B."/>
            <person name="Chen J."/>
            <person name="Rui Y."/>
            <person name="Wang Q."/>
            <person name="Zheng L."/>
        </authorList>
    </citation>
    <scope>NUCLEOTIDE SEQUENCE [LARGE SCALE GENOMIC DNA]</scope>
    <source>
        <strain evidence="1 2">NFYY 23406</strain>
    </source>
</reference>
<dbReference type="InterPro" id="IPR015003">
    <property type="entry name" value="DUF1853"/>
</dbReference>
<sequence length="327" mass="38501">MNFFDTDQPWLLFKHPIVRELAFSIASPPLLAHWPESLAFTTNHLTPAQDIELPEDSFWQQHFVNYLPRLQQLDAHPLALEQHMLTLRNTRLGIRFEHLLAFWLQDSAYHPFTLLGQGIKRMEGQRTLGEIDFLILNQDTQKIEHWEVAIKFYLGEDSLQAEHWLGPNRRDSLDRKLKHLCQQQFNVSHTNDHTINWRRAIVKGRLFYPAGTTVHCPEWSTPQHLSGFWGYTIPPAPAGFKWRYASRQEWMVENTHFSSSEMPQNAKSIHYPVYWRNGLYLLLNAENKVVLYFMLRITDKSHKYLNNHNTLKPNPNVADIFNQISII</sequence>
<dbReference type="Proteomes" id="UP000297834">
    <property type="component" value="Unassembled WGS sequence"/>
</dbReference>
<dbReference type="AlphaFoldDB" id="A0A4Y7XFZ8"/>
<gene>
    <name evidence="1" type="ORF">E2B99_00100</name>
</gene>
<evidence type="ECO:0000313" key="1">
    <source>
        <dbReference type="EMBL" id="TEU30804.1"/>
    </source>
</evidence>
<comment type="caution">
    <text evidence="1">The sequence shown here is derived from an EMBL/GenBank/DDBJ whole genome shotgun (WGS) entry which is preliminary data.</text>
</comment>
<dbReference type="EMBL" id="SNTY01000003">
    <property type="protein sequence ID" value="TEU30804.1"/>
    <property type="molecule type" value="Genomic_DNA"/>
</dbReference>
<dbReference type="STRING" id="1120977.GCA_000619845_00092"/>
<dbReference type="Pfam" id="PF08907">
    <property type="entry name" value="DUF1853"/>
    <property type="match status" value="1"/>
</dbReference>